<dbReference type="GO" id="GO:0004674">
    <property type="term" value="F:protein serine/threonine kinase activity"/>
    <property type="evidence" value="ECO:0007669"/>
    <property type="project" value="UniProtKB-KW"/>
</dbReference>
<dbReference type="InterPro" id="IPR050267">
    <property type="entry name" value="Anti-sigma-factor_SerPK"/>
</dbReference>
<keyword evidence="3" id="KW-0418">Kinase</keyword>
<accession>A0A6J4IBX6</accession>
<organism evidence="3">
    <name type="scientific">uncultured Acidimicrobiales bacterium</name>
    <dbReference type="NCBI Taxonomy" id="310071"/>
    <lineage>
        <taxon>Bacteria</taxon>
        <taxon>Bacillati</taxon>
        <taxon>Actinomycetota</taxon>
        <taxon>Acidimicrobiia</taxon>
        <taxon>Acidimicrobiales</taxon>
        <taxon>environmental samples</taxon>
    </lineage>
</organism>
<keyword evidence="1" id="KW-0723">Serine/threonine-protein kinase</keyword>
<dbReference type="AlphaFoldDB" id="A0A6J4IBX6"/>
<name>A0A6J4IBX6_9ACTN</name>
<dbReference type="CDD" id="cd16936">
    <property type="entry name" value="HATPase_RsbW-like"/>
    <property type="match status" value="1"/>
</dbReference>
<keyword evidence="3" id="KW-0808">Transferase</keyword>
<dbReference type="EMBL" id="CADCTF010000103">
    <property type="protein sequence ID" value="CAA9247844.1"/>
    <property type="molecule type" value="Genomic_DNA"/>
</dbReference>
<dbReference type="Pfam" id="PF13581">
    <property type="entry name" value="HATPase_c_2"/>
    <property type="match status" value="1"/>
</dbReference>
<dbReference type="PANTHER" id="PTHR35526:SF3">
    <property type="entry name" value="ANTI-SIGMA-F FACTOR RSBW"/>
    <property type="match status" value="1"/>
</dbReference>
<sequence>MVAGGDGGSIELEIPARAEYVALARLVVSSMASTRRDLAEDRLDDLKVAVSEACTNAIEAHGKADTDDRVVLRCEEHDDRLVVQVEDRGRGFDPQSLPEHPPVTDPDRLNFERGLGIPLIRTLVDEVEFLSSGEGTAVRMAMFCGPSVSGLADLDDVDDDHPFDVEALD</sequence>
<proteinExistence type="predicted"/>
<gene>
    <name evidence="3" type="ORF">AVDCRST_MAG50-2076</name>
</gene>
<reference evidence="3" key="1">
    <citation type="submission" date="2020-02" db="EMBL/GenBank/DDBJ databases">
        <authorList>
            <person name="Meier V. D."/>
        </authorList>
    </citation>
    <scope>NUCLEOTIDE SEQUENCE</scope>
    <source>
        <strain evidence="3">AVDCRST_MAG50</strain>
    </source>
</reference>
<dbReference type="SUPFAM" id="SSF55874">
    <property type="entry name" value="ATPase domain of HSP90 chaperone/DNA topoisomerase II/histidine kinase"/>
    <property type="match status" value="1"/>
</dbReference>
<dbReference type="InterPro" id="IPR003594">
    <property type="entry name" value="HATPase_dom"/>
</dbReference>
<evidence type="ECO:0000256" key="1">
    <source>
        <dbReference type="ARBA" id="ARBA00022527"/>
    </source>
</evidence>
<dbReference type="PANTHER" id="PTHR35526">
    <property type="entry name" value="ANTI-SIGMA-F FACTOR RSBW-RELATED"/>
    <property type="match status" value="1"/>
</dbReference>
<evidence type="ECO:0000259" key="2">
    <source>
        <dbReference type="Pfam" id="PF13581"/>
    </source>
</evidence>
<protein>
    <submittedName>
        <fullName evidence="3">Serine-protein kinase RsbW</fullName>
        <ecNumber evidence="3">2.7.11.1</ecNumber>
    </submittedName>
</protein>
<dbReference type="EC" id="2.7.11.1" evidence="3"/>
<evidence type="ECO:0000313" key="3">
    <source>
        <dbReference type="EMBL" id="CAA9247844.1"/>
    </source>
</evidence>
<feature type="domain" description="Histidine kinase/HSP90-like ATPase" evidence="2">
    <location>
        <begin position="14"/>
        <end position="141"/>
    </location>
</feature>
<dbReference type="Gene3D" id="3.30.565.10">
    <property type="entry name" value="Histidine kinase-like ATPase, C-terminal domain"/>
    <property type="match status" value="1"/>
</dbReference>
<dbReference type="InterPro" id="IPR036890">
    <property type="entry name" value="HATPase_C_sf"/>
</dbReference>